<feature type="compositionally biased region" description="Basic residues" evidence="1">
    <location>
        <begin position="302"/>
        <end position="312"/>
    </location>
</feature>
<feature type="compositionally biased region" description="Polar residues" evidence="1">
    <location>
        <begin position="221"/>
        <end position="233"/>
    </location>
</feature>
<dbReference type="Proteomes" id="UP000325313">
    <property type="component" value="Unassembled WGS sequence"/>
</dbReference>
<comment type="caution">
    <text evidence="3">The sequence shown here is derived from an EMBL/GenBank/DDBJ whole genome shotgun (WGS) entry which is preliminary data.</text>
</comment>
<feature type="compositionally biased region" description="Acidic residues" evidence="1">
    <location>
        <begin position="273"/>
        <end position="291"/>
    </location>
</feature>
<evidence type="ECO:0000259" key="2">
    <source>
        <dbReference type="Pfam" id="PF20515"/>
    </source>
</evidence>
<sequence>MSASIAESVRANQYGYVKTPSFFQCGGINFEKNEDFEVELITNTALNNTLTADSIFALSGKLLALNDGSTPSLSYFQDSVVRVGPTGKDQPDFTNKTMVTSLGMVISRLEVPSTASDSGSQLEVIVAHCDWDGQERVHRRFNIKYIVPGTKNLVKTHTLYQVGREINIIGRLVDFNMQDHMAIVVVSSVSVTSGHQIGRTNHSNPTTSTSSPLQGRKFTKFTATSNPSSGPSTPQAPKPNIPMETPHASSSIAKRGPTPDRATKGKSKATSEYETEGDESSNNDVSDESEAELQHTTTPPTKQRKRKNRSKKHAEERTSEFSLTVDDTERRKHITPTSGTTHHLDQQPNVEPNIEVNKTRRDKITWSSKRYIKLELFPHMLGSNPDRLPTSQELDECKNLIGGFKLFNYGKVVIHDKKDRSKVIAVMEFTPFEELTPNDFANINYITRFLHSAKQFVNAVGSESRSWGGKMFAIGWRKAMVGFQLIGLYRNKAAVDRSPQAYNLLMKKSERASSILGKLFRRLANVAFADNQEIMNDNSIPSIGQPDFGIPLGEDDCAPNLTFTTDRFFNPPHCDTEDLSEFAFGLFTPVDNNDWSLPDKVPISPTPGRAFVFPDYRCGIDLSKNNGVVKLVWRAKEVRHCTLFTHNTSAYNHLGMSLQINKKTAKTSHDIQSGAIFNRPAYKDKPKDKLYIGNVEHYTKGLL</sequence>
<dbReference type="Pfam" id="PF20515">
    <property type="entry name" value="2OG-FeII_Oxy_6"/>
    <property type="match status" value="1"/>
</dbReference>
<dbReference type="InterPro" id="IPR046798">
    <property type="entry name" value="2OG-FeII_Oxy_6"/>
</dbReference>
<evidence type="ECO:0000313" key="4">
    <source>
        <dbReference type="Proteomes" id="UP000325313"/>
    </source>
</evidence>
<reference evidence="3 4" key="1">
    <citation type="submission" date="2019-05" db="EMBL/GenBank/DDBJ databases">
        <title>Emergence of the Ug99 lineage of the wheat stem rust pathogen through somatic hybridization.</title>
        <authorList>
            <person name="Li F."/>
            <person name="Upadhyaya N.M."/>
            <person name="Sperschneider J."/>
            <person name="Matny O."/>
            <person name="Nguyen-Phuc H."/>
            <person name="Mago R."/>
            <person name="Raley C."/>
            <person name="Miller M.E."/>
            <person name="Silverstein K.A.T."/>
            <person name="Henningsen E."/>
            <person name="Hirsch C.D."/>
            <person name="Visser B."/>
            <person name="Pretorius Z.A."/>
            <person name="Steffenson B.J."/>
            <person name="Schwessinger B."/>
            <person name="Dodds P.N."/>
            <person name="Figueroa M."/>
        </authorList>
    </citation>
    <scope>NUCLEOTIDE SEQUENCE [LARGE SCALE GENOMIC DNA]</scope>
    <source>
        <strain evidence="3 4">Ug99</strain>
    </source>
</reference>
<dbReference type="AlphaFoldDB" id="A0A5B0SNU5"/>
<name>A0A5B0SNU5_PUCGR</name>
<feature type="region of interest" description="Disordered" evidence="1">
    <location>
        <begin position="195"/>
        <end position="328"/>
    </location>
</feature>
<feature type="domain" description="Tet-like 2OG-Fe(II) oxygenase" evidence="2">
    <location>
        <begin position="436"/>
        <end position="643"/>
    </location>
</feature>
<protein>
    <recommendedName>
        <fullName evidence="2">Tet-like 2OG-Fe(II) oxygenase domain-containing protein</fullName>
    </recommendedName>
</protein>
<organism evidence="3 4">
    <name type="scientific">Puccinia graminis f. sp. tritici</name>
    <dbReference type="NCBI Taxonomy" id="56615"/>
    <lineage>
        <taxon>Eukaryota</taxon>
        <taxon>Fungi</taxon>
        <taxon>Dikarya</taxon>
        <taxon>Basidiomycota</taxon>
        <taxon>Pucciniomycotina</taxon>
        <taxon>Pucciniomycetes</taxon>
        <taxon>Pucciniales</taxon>
        <taxon>Pucciniaceae</taxon>
        <taxon>Puccinia</taxon>
    </lineage>
</organism>
<proteinExistence type="predicted"/>
<dbReference type="EMBL" id="VDEP01000001">
    <property type="protein sequence ID" value="KAA1139109.1"/>
    <property type="molecule type" value="Genomic_DNA"/>
</dbReference>
<accession>A0A5B0SNU5</accession>
<evidence type="ECO:0000313" key="3">
    <source>
        <dbReference type="EMBL" id="KAA1139109.1"/>
    </source>
</evidence>
<gene>
    <name evidence="3" type="ORF">PGTUg99_036043</name>
</gene>
<evidence type="ECO:0000256" key="1">
    <source>
        <dbReference type="SAM" id="MobiDB-lite"/>
    </source>
</evidence>
<feature type="compositionally biased region" description="Low complexity" evidence="1">
    <location>
        <begin position="200"/>
        <end position="212"/>
    </location>
</feature>